<evidence type="ECO:0000256" key="2">
    <source>
        <dbReference type="ARBA" id="ARBA00022723"/>
    </source>
</evidence>
<evidence type="ECO:0008006" key="7">
    <source>
        <dbReference type="Google" id="ProtNLM"/>
    </source>
</evidence>
<evidence type="ECO:0000256" key="3">
    <source>
        <dbReference type="ARBA" id="ARBA00023004"/>
    </source>
</evidence>
<reference evidence="5 6" key="1">
    <citation type="journal article" date="2019" name="Sci. Rep.">
        <title>A high-quality genome of Eragrostis curvula grass provides insights into Poaceae evolution and supports new strategies to enhance forage quality.</title>
        <authorList>
            <person name="Carballo J."/>
            <person name="Santos B.A.C.M."/>
            <person name="Zappacosta D."/>
            <person name="Garbus I."/>
            <person name="Selva J.P."/>
            <person name="Gallo C.A."/>
            <person name="Diaz A."/>
            <person name="Albertini E."/>
            <person name="Caccamo M."/>
            <person name="Echenique V."/>
        </authorList>
    </citation>
    <scope>NUCLEOTIDE SEQUENCE [LARGE SCALE GENOMIC DNA]</scope>
    <source>
        <strain evidence="6">cv. Victoria</strain>
        <tissue evidence="5">Leaf</tissue>
    </source>
</reference>
<dbReference type="InterPro" id="IPR002401">
    <property type="entry name" value="Cyt_P450_E_grp-I"/>
</dbReference>
<proteinExistence type="inferred from homology"/>
<dbReference type="PANTHER" id="PTHR47955">
    <property type="entry name" value="CYTOCHROME P450 FAMILY 71 PROTEIN"/>
    <property type="match status" value="1"/>
</dbReference>
<accession>A0A5J9SSP0</accession>
<dbReference type="Gene3D" id="1.10.630.10">
    <property type="entry name" value="Cytochrome P450"/>
    <property type="match status" value="4"/>
</dbReference>
<dbReference type="SUPFAM" id="SSF48264">
    <property type="entry name" value="Cytochrome P450"/>
    <property type="match status" value="4"/>
</dbReference>
<dbReference type="GO" id="GO:0004497">
    <property type="term" value="F:monooxygenase activity"/>
    <property type="evidence" value="ECO:0007669"/>
    <property type="project" value="InterPro"/>
</dbReference>
<feature type="region of interest" description="Disordered" evidence="4">
    <location>
        <begin position="336"/>
        <end position="378"/>
    </location>
</feature>
<sequence length="1323" mass="147990">MGPDLLLYLLLVLLFVIPVIVFTTKRPTPRGHDAAGRLPPGPWALPVIGHLHHLAGALPHRALRDLARCHGPLMTLRLGELRAVVASSPAAAREIMKTRDPAFASRPLSPMMALGYHGADGIIFAPHGDGWRQLRKICALELLGARRVHAFRSVREDEAGRLLRAVAAAASSSSPVNLSEGIAGYVADSTVRAIIGSRFRDRDAYLRLLHEGLKIMPGMTLPDLFPSSRLALLVSTVPGRLRRLGRRMGKVMDNIIKEHHESRIHRQDDQDEDLLDVFLRLQKEVGCQYPLTTQNIKNVMLTVNTNVIPVVRHAHTCESGTRKCPGGHLEVKPPLPCQPSQLSSRAKRPWPLTCSSTRCSRSSSRSHSPSSPPDARLLGAMAPPCCSRRSRGRCRSSATFTTSPARSRTARRHGPLMTLRFGEVPTVVASSADAAREIMKTHDAKFASRPLGRMARLLYQGAEGVIIAPYGDAWRQLRKICTLELLSTRRVQSFRPVRQDELGRLIRSIAEQSSSSSSSRTVNLSKHISAFVADATVRAIIGSRFKDRDGYLRLMREGMERLPGASLPDLFPSSRLAYLVSRMPGWVKRRRVRTRLFMDSIIQEHHESRAHGDDDKDLLDVLLRLQKEADSQFPLTTENIKTLVEEIDAMAAAELSPYLLLLPLIAIPLIFLALSRKRDGQPRLPPSPWALPVIGHLHHLAGAAPHRAMRDLARRHGPLMMLRFCELPVVVVSSPDAAREIFRTHDVDFASRPIGPMLQLVFRGAEGLIFAPYGDAWRQLRKICTLELFSSRRVHSFRPVREDELGRLLSSVASAAAAGIPVNLTERIKAFVADSAVRAIIGSRSKHRDDFLRLLEAGLKIMPGLSLPDLFPSSRVATLVSRVPGKIERRRRGLYAIVDPIIQEHQEKLAAGVDEDEDLLDVLLRLQKDMDSQYPLTTLNIKSVIIEWHCHMLWLMHTTYFALRLLRKHDHDALPTLVDFDHRNLDQETPEPQKIEHKNSDFHSNDPSKIIASMAADLQLYLQFVLLLVIPLVLITTARRAARRRHGAAGRLPPPGPWALPIIGHLHHLAGALPHRALRDLARRHGPLMTLRFGEVPVVVASSPAAAREIMKTHDAAFSSRPMSPMQEMAYQGNYGVIFAPYGDGWRQLRKICALEILSSRRVQSFRPVREDETRRLLRAVAAAAAASSTVNLTERISAYVADSTVRAIIGSRFERRDEYLRMLHEGLKIVPGMTLPDLFPSSRLVWFFSRAPGHIMRHSHEMKEFMDTIIKERHESRASGDDEDEDLLDVLLRLQKEVDSQDPLTTDNIKTVMLSQHSFATF</sequence>
<dbReference type="InterPro" id="IPR001128">
    <property type="entry name" value="Cyt_P450"/>
</dbReference>
<keyword evidence="3" id="KW-0408">Iron</keyword>
<dbReference type="InterPro" id="IPR036396">
    <property type="entry name" value="Cyt_P450_sf"/>
</dbReference>
<dbReference type="EMBL" id="RWGY01000363">
    <property type="protein sequence ID" value="TVU01995.1"/>
    <property type="molecule type" value="Genomic_DNA"/>
</dbReference>
<evidence type="ECO:0000256" key="4">
    <source>
        <dbReference type="SAM" id="MobiDB-lite"/>
    </source>
</evidence>
<dbReference type="OrthoDB" id="694552at2759"/>
<dbReference type="Proteomes" id="UP000324897">
    <property type="component" value="Unassembled WGS sequence"/>
</dbReference>
<gene>
    <name evidence="5" type="ORF">EJB05_52530</name>
</gene>
<organism evidence="5 6">
    <name type="scientific">Eragrostis curvula</name>
    <name type="common">weeping love grass</name>
    <dbReference type="NCBI Taxonomy" id="38414"/>
    <lineage>
        <taxon>Eukaryota</taxon>
        <taxon>Viridiplantae</taxon>
        <taxon>Streptophyta</taxon>
        <taxon>Embryophyta</taxon>
        <taxon>Tracheophyta</taxon>
        <taxon>Spermatophyta</taxon>
        <taxon>Magnoliopsida</taxon>
        <taxon>Liliopsida</taxon>
        <taxon>Poales</taxon>
        <taxon>Poaceae</taxon>
        <taxon>PACMAD clade</taxon>
        <taxon>Chloridoideae</taxon>
        <taxon>Eragrostideae</taxon>
        <taxon>Eragrostidinae</taxon>
        <taxon>Eragrostis</taxon>
    </lineage>
</organism>
<comment type="similarity">
    <text evidence="1">Belongs to the cytochrome P450 family.</text>
</comment>
<keyword evidence="2" id="KW-0479">Metal-binding</keyword>
<keyword evidence="6" id="KW-1185">Reference proteome</keyword>
<name>A0A5J9SSP0_9POAL</name>
<dbReference type="PRINTS" id="PR00463">
    <property type="entry name" value="EP450I"/>
</dbReference>
<dbReference type="GO" id="GO:0005506">
    <property type="term" value="F:iron ion binding"/>
    <property type="evidence" value="ECO:0007669"/>
    <property type="project" value="InterPro"/>
</dbReference>
<feature type="compositionally biased region" description="Low complexity" evidence="4">
    <location>
        <begin position="353"/>
        <end position="369"/>
    </location>
</feature>
<dbReference type="GO" id="GO:0016705">
    <property type="term" value="F:oxidoreductase activity, acting on paired donors, with incorporation or reduction of molecular oxygen"/>
    <property type="evidence" value="ECO:0007669"/>
    <property type="project" value="InterPro"/>
</dbReference>
<dbReference type="Pfam" id="PF00067">
    <property type="entry name" value="p450"/>
    <property type="match status" value="4"/>
</dbReference>
<protein>
    <recommendedName>
        <fullName evidence="7">Cytochrome P450</fullName>
    </recommendedName>
</protein>
<dbReference type="Gramene" id="TVU01995">
    <property type="protein sequence ID" value="TVU01995"/>
    <property type="gene ID" value="EJB05_52530"/>
</dbReference>
<evidence type="ECO:0000256" key="1">
    <source>
        <dbReference type="ARBA" id="ARBA00010617"/>
    </source>
</evidence>
<feature type="non-terminal residue" evidence="5">
    <location>
        <position position="1"/>
    </location>
</feature>
<comment type="caution">
    <text evidence="5">The sequence shown here is derived from an EMBL/GenBank/DDBJ whole genome shotgun (WGS) entry which is preliminary data.</text>
</comment>
<dbReference type="GO" id="GO:0020037">
    <property type="term" value="F:heme binding"/>
    <property type="evidence" value="ECO:0007669"/>
    <property type="project" value="InterPro"/>
</dbReference>
<evidence type="ECO:0000313" key="5">
    <source>
        <dbReference type="EMBL" id="TVU01995.1"/>
    </source>
</evidence>
<evidence type="ECO:0000313" key="6">
    <source>
        <dbReference type="Proteomes" id="UP000324897"/>
    </source>
</evidence>
<dbReference type="PANTHER" id="PTHR47955:SF21">
    <property type="entry name" value="OS06G0642300 PROTEIN"/>
    <property type="match status" value="1"/>
</dbReference>